<dbReference type="InterPro" id="IPR006201">
    <property type="entry name" value="Neur_channel"/>
</dbReference>
<keyword evidence="3" id="KW-0812">Transmembrane</keyword>
<dbReference type="AlphaFoldDB" id="A0A7M7N651"/>
<feature type="transmembrane region" description="Helical" evidence="3">
    <location>
        <begin position="290"/>
        <end position="310"/>
    </location>
</feature>
<dbReference type="PANTHER" id="PTHR18945">
    <property type="entry name" value="NEUROTRANSMITTER GATED ION CHANNEL"/>
    <property type="match status" value="1"/>
</dbReference>
<dbReference type="Gene3D" id="1.20.58.390">
    <property type="entry name" value="Neurotransmitter-gated ion-channel transmembrane domain"/>
    <property type="match status" value="1"/>
</dbReference>
<dbReference type="InterPro" id="IPR036734">
    <property type="entry name" value="Neur_chan_lig-bd_sf"/>
</dbReference>
<keyword evidence="3" id="KW-0406">Ion transport</keyword>
<feature type="transmembrane region" description="Helical" evidence="3">
    <location>
        <begin position="234"/>
        <end position="252"/>
    </location>
</feature>
<organism evidence="5 6">
    <name type="scientific">Strongylocentrotus purpuratus</name>
    <name type="common">Purple sea urchin</name>
    <dbReference type="NCBI Taxonomy" id="7668"/>
    <lineage>
        <taxon>Eukaryota</taxon>
        <taxon>Metazoa</taxon>
        <taxon>Echinodermata</taxon>
        <taxon>Eleutherozoa</taxon>
        <taxon>Echinozoa</taxon>
        <taxon>Echinoidea</taxon>
        <taxon>Euechinoidea</taxon>
        <taxon>Echinacea</taxon>
        <taxon>Camarodonta</taxon>
        <taxon>Echinidea</taxon>
        <taxon>Strongylocentrotidae</taxon>
        <taxon>Strongylocentrotus</taxon>
    </lineage>
</organism>
<keyword evidence="6" id="KW-1185">Reference proteome</keyword>
<dbReference type="GO" id="GO:0098794">
    <property type="term" value="C:postsynapse"/>
    <property type="evidence" value="ECO:0007669"/>
    <property type="project" value="GOC"/>
</dbReference>
<dbReference type="Gene3D" id="2.70.170.10">
    <property type="entry name" value="Neurotransmitter-gated ion-channel ligand-binding domain"/>
    <property type="match status" value="1"/>
</dbReference>
<dbReference type="KEGG" id="spu:580310"/>
<dbReference type="OrthoDB" id="410315at2759"/>
<dbReference type="FunFam" id="1.20.58.390:FF:000122">
    <property type="entry name" value="Uncharacterized protein"/>
    <property type="match status" value="1"/>
</dbReference>
<dbReference type="PROSITE" id="PS00236">
    <property type="entry name" value="NEUROTR_ION_CHANNEL"/>
    <property type="match status" value="1"/>
</dbReference>
<feature type="transmembrane region" description="Helical" evidence="3">
    <location>
        <begin position="331"/>
        <end position="355"/>
    </location>
</feature>
<dbReference type="GO" id="GO:0034220">
    <property type="term" value="P:monoatomic ion transmembrane transport"/>
    <property type="evidence" value="ECO:0000318"/>
    <property type="project" value="GO_Central"/>
</dbReference>
<dbReference type="Proteomes" id="UP000007110">
    <property type="component" value="Unassembled WGS sequence"/>
</dbReference>
<dbReference type="GO" id="GO:0043005">
    <property type="term" value="C:neuron projection"/>
    <property type="evidence" value="ECO:0000318"/>
    <property type="project" value="GO_Central"/>
</dbReference>
<evidence type="ECO:0000313" key="6">
    <source>
        <dbReference type="Proteomes" id="UP000007110"/>
    </source>
</evidence>
<dbReference type="GO" id="GO:0007268">
    <property type="term" value="P:chemical synaptic transmission"/>
    <property type="evidence" value="ECO:0000318"/>
    <property type="project" value="GO_Central"/>
</dbReference>
<reference evidence="6" key="1">
    <citation type="submission" date="2015-02" db="EMBL/GenBank/DDBJ databases">
        <title>Genome sequencing for Strongylocentrotus purpuratus.</title>
        <authorList>
            <person name="Murali S."/>
            <person name="Liu Y."/>
            <person name="Vee V."/>
            <person name="English A."/>
            <person name="Wang M."/>
            <person name="Skinner E."/>
            <person name="Han Y."/>
            <person name="Muzny D.M."/>
            <person name="Worley K.C."/>
            <person name="Gibbs R.A."/>
        </authorList>
    </citation>
    <scope>NUCLEOTIDE SEQUENCE</scope>
</reference>
<dbReference type="OMA" id="TANIICC"/>
<dbReference type="SUPFAM" id="SSF63712">
    <property type="entry name" value="Nicotinic receptor ligand binding domain-like"/>
    <property type="match status" value="1"/>
</dbReference>
<feature type="chain" id="PRO_5029950862" description="Neurotransmitter-gated ion-channel ligand-binding domain-containing protein" evidence="3">
    <location>
        <begin position="22"/>
        <end position="356"/>
    </location>
</feature>
<dbReference type="GO" id="GO:0042391">
    <property type="term" value="P:regulation of membrane potential"/>
    <property type="evidence" value="ECO:0000318"/>
    <property type="project" value="GO_Central"/>
</dbReference>
<name>A0A7M7N651_STRPU</name>
<dbReference type="PRINTS" id="PR00252">
    <property type="entry name" value="NRIONCHANNEL"/>
</dbReference>
<evidence type="ECO:0000259" key="4">
    <source>
        <dbReference type="Pfam" id="PF02931"/>
    </source>
</evidence>
<protein>
    <recommendedName>
        <fullName evidence="4">Neurotransmitter-gated ion-channel ligand-binding domain-containing protein</fullName>
    </recommendedName>
</protein>
<dbReference type="GO" id="GO:0045202">
    <property type="term" value="C:synapse"/>
    <property type="evidence" value="ECO:0000318"/>
    <property type="project" value="GO_Central"/>
</dbReference>
<dbReference type="FunFam" id="2.70.170.10:FF:000101">
    <property type="entry name" value="Uncharacterized protein"/>
    <property type="match status" value="1"/>
</dbReference>
<feature type="domain" description="Neurotransmitter-gated ion-channel ligand-binding" evidence="4">
    <location>
        <begin position="26"/>
        <end position="228"/>
    </location>
</feature>
<evidence type="ECO:0000256" key="2">
    <source>
        <dbReference type="ARBA" id="ARBA00023136"/>
    </source>
</evidence>
<dbReference type="InterPro" id="IPR006202">
    <property type="entry name" value="Neur_chan_lig-bd"/>
</dbReference>
<keyword evidence="3" id="KW-0732">Signal</keyword>
<keyword evidence="3" id="KW-0813">Transport</keyword>
<dbReference type="RefSeq" id="XP_030831841.1">
    <property type="nucleotide sequence ID" value="XM_030975981.1"/>
</dbReference>
<dbReference type="EnsemblMetazoa" id="XM_030975981">
    <property type="protein sequence ID" value="XP_030831841"/>
    <property type="gene ID" value="LOC580310"/>
</dbReference>
<feature type="transmembrane region" description="Helical" evidence="3">
    <location>
        <begin position="259"/>
        <end position="278"/>
    </location>
</feature>
<keyword evidence="3" id="KW-1133">Transmembrane helix</keyword>
<sequence>MKFSLGSLMLFFMGMLTRTTAQQVEARLKADLFSSYDKRLLPTHNESLNVNIQMSLSSLREMDSFQGSIKMNAWLFMHWVDPRMVWNPLEYGNISKFRVHSSEVFVPDITLYNSHSPSKTMSDDISTLMTNHGTVYYTPPVAIEAACSLDLKDYPYDSHICRLKWGSWVFSRMRISVTPSSDTIDLNDYHAHPVWELVNTSAVKNVVSYPCCAEIYEDISFHLTVRRRESHGRIASAVIATWLILVVFLIGPSSAGERIIFAGFVFVASVVLSAALSAEVPAYSMTRLGRFLIGGMLINAVVIIINGLIYRFYPKDHPGHMKEGDGTISRVFLFIDIGAFLGTTIILAITTGALFA</sequence>
<dbReference type="GO" id="GO:0004888">
    <property type="term" value="F:transmembrane signaling receptor activity"/>
    <property type="evidence" value="ECO:0007669"/>
    <property type="project" value="InterPro"/>
</dbReference>
<feature type="signal peptide" evidence="3">
    <location>
        <begin position="1"/>
        <end position="21"/>
    </location>
</feature>
<reference evidence="5" key="2">
    <citation type="submission" date="2021-01" db="UniProtKB">
        <authorList>
            <consortium name="EnsemblMetazoa"/>
        </authorList>
    </citation>
    <scope>IDENTIFICATION</scope>
</reference>
<evidence type="ECO:0000313" key="5">
    <source>
        <dbReference type="EnsemblMetazoa" id="XP_030831841"/>
    </source>
</evidence>
<comment type="similarity">
    <text evidence="3">Belongs to the ligand-gated ion channel (TC 1.A.9) family.</text>
</comment>
<proteinExistence type="inferred from homology"/>
<dbReference type="GO" id="GO:1902495">
    <property type="term" value="C:transmembrane transporter complex"/>
    <property type="evidence" value="ECO:0000318"/>
    <property type="project" value="GO_Central"/>
</dbReference>
<dbReference type="InterPro" id="IPR038050">
    <property type="entry name" value="Neuro_actylchol_rec"/>
</dbReference>
<accession>A0A7M7N651</accession>
<keyword evidence="2 3" id="KW-0472">Membrane</keyword>
<keyword evidence="3" id="KW-0407">Ion channel</keyword>
<evidence type="ECO:0000256" key="1">
    <source>
        <dbReference type="ARBA" id="ARBA00004141"/>
    </source>
</evidence>
<dbReference type="GeneID" id="580310"/>
<comment type="subcellular location">
    <subcellularLocation>
        <location evidence="1">Membrane</location>
        <topology evidence="1">Multi-pass membrane protein</topology>
    </subcellularLocation>
</comment>
<dbReference type="CDD" id="cd18997">
    <property type="entry name" value="LGIC_ECD_nAChR"/>
    <property type="match status" value="1"/>
</dbReference>
<dbReference type="GO" id="GO:0005886">
    <property type="term" value="C:plasma membrane"/>
    <property type="evidence" value="ECO:0000318"/>
    <property type="project" value="GO_Central"/>
</dbReference>
<evidence type="ECO:0000256" key="3">
    <source>
        <dbReference type="RuleBase" id="RU000687"/>
    </source>
</evidence>
<dbReference type="InParanoid" id="A0A7M7N651"/>
<dbReference type="InterPro" id="IPR018000">
    <property type="entry name" value="Neurotransmitter_ion_chnl_CS"/>
</dbReference>
<dbReference type="Pfam" id="PF02931">
    <property type="entry name" value="Neur_chan_LBD"/>
    <property type="match status" value="1"/>
</dbReference>
<dbReference type="GO" id="GO:1904315">
    <property type="term" value="F:transmitter-gated monoatomic ion channel activity involved in regulation of postsynaptic membrane potential"/>
    <property type="evidence" value="ECO:0000318"/>
    <property type="project" value="GO_Central"/>
</dbReference>
<dbReference type="GO" id="GO:0005231">
    <property type="term" value="F:excitatory extracellular ligand-gated monoatomic ion channel activity"/>
    <property type="evidence" value="ECO:0000318"/>
    <property type="project" value="GO_Central"/>
</dbReference>